<proteinExistence type="predicted"/>
<organism evidence="3 4">
    <name type="scientific">Paenibacillus macquariensis</name>
    <dbReference type="NCBI Taxonomy" id="948756"/>
    <lineage>
        <taxon>Bacteria</taxon>
        <taxon>Bacillati</taxon>
        <taxon>Bacillota</taxon>
        <taxon>Bacilli</taxon>
        <taxon>Bacillales</taxon>
        <taxon>Paenibacillaceae</taxon>
        <taxon>Paenibacillus</taxon>
    </lineage>
</organism>
<feature type="transmembrane region" description="Helical" evidence="2">
    <location>
        <begin position="34"/>
        <end position="50"/>
    </location>
</feature>
<keyword evidence="4" id="KW-1185">Reference proteome</keyword>
<reference evidence="3 4" key="1">
    <citation type="submission" date="2017-01" db="EMBL/GenBank/DDBJ databases">
        <authorList>
            <person name="Varghese N."/>
            <person name="Submissions S."/>
        </authorList>
    </citation>
    <scope>NUCLEOTIDE SEQUENCE [LARGE SCALE GENOMIC DNA]</scope>
    <source>
        <strain evidence="3 4">ATCC 23464</strain>
    </source>
</reference>
<feature type="transmembrane region" description="Helical" evidence="2">
    <location>
        <begin position="7"/>
        <end position="28"/>
    </location>
</feature>
<dbReference type="EMBL" id="FTNK01000001">
    <property type="protein sequence ID" value="SIQ35208.1"/>
    <property type="molecule type" value="Genomic_DNA"/>
</dbReference>
<evidence type="ECO:0000256" key="1">
    <source>
        <dbReference type="SAM" id="MobiDB-lite"/>
    </source>
</evidence>
<protein>
    <submittedName>
        <fullName evidence="3">Uncharacterized protein</fullName>
    </submittedName>
</protein>
<keyword evidence="2" id="KW-1133">Transmembrane helix</keyword>
<gene>
    <name evidence="3" type="ORF">SAMN05421578_101353</name>
</gene>
<keyword evidence="2" id="KW-0472">Membrane</keyword>
<accession>A0ABY1JKZ7</accession>
<keyword evidence="2" id="KW-0812">Transmembrane</keyword>
<evidence type="ECO:0000313" key="4">
    <source>
        <dbReference type="Proteomes" id="UP000186666"/>
    </source>
</evidence>
<feature type="compositionally biased region" description="Basic and acidic residues" evidence="1">
    <location>
        <begin position="95"/>
        <end position="109"/>
    </location>
</feature>
<sequence length="109" mass="12410">MKSQSFVSWTVIILAALGLLNDVVYGNFQLLKHLLLPVLVFVVIFLLFKFNQPKRFKQPKVKPSRKTMDKVSGINKSSSSPASAKKKNYPFQVIEGKKGKNDDQMPKYH</sequence>
<name>A0ABY1JKZ7_9BACL</name>
<evidence type="ECO:0000313" key="3">
    <source>
        <dbReference type="EMBL" id="SIQ35208.1"/>
    </source>
</evidence>
<comment type="caution">
    <text evidence="3">The sequence shown here is derived from an EMBL/GenBank/DDBJ whole genome shotgun (WGS) entry which is preliminary data.</text>
</comment>
<feature type="region of interest" description="Disordered" evidence="1">
    <location>
        <begin position="59"/>
        <end position="109"/>
    </location>
</feature>
<dbReference type="RefSeq" id="WP_068589790.1">
    <property type="nucleotide sequence ID" value="NZ_FTNK01000001.1"/>
</dbReference>
<evidence type="ECO:0000256" key="2">
    <source>
        <dbReference type="SAM" id="Phobius"/>
    </source>
</evidence>
<dbReference type="Proteomes" id="UP000186666">
    <property type="component" value="Unassembled WGS sequence"/>
</dbReference>